<dbReference type="PANTHER" id="PTHR30034:SF6">
    <property type="entry name" value="YOP PROTEINS TRANSLOCATION PROTEIN Q"/>
    <property type="match status" value="1"/>
</dbReference>
<evidence type="ECO:0000313" key="4">
    <source>
        <dbReference type="EMBL" id="OIS93612.1"/>
    </source>
</evidence>
<dbReference type="EMBL" id="MOEC01000008">
    <property type="protein sequence ID" value="OIS93612.1"/>
    <property type="molecule type" value="Genomic_DNA"/>
</dbReference>
<dbReference type="GO" id="GO:0030254">
    <property type="term" value="P:protein secretion by the type III secretion system"/>
    <property type="evidence" value="ECO:0007669"/>
    <property type="project" value="InterPro"/>
</dbReference>
<dbReference type="AlphaFoldDB" id="A0A1J6HL11"/>
<keyword evidence="5" id="KW-1185">Reference proteome</keyword>
<feature type="compositionally biased region" description="Polar residues" evidence="2">
    <location>
        <begin position="7"/>
        <end position="16"/>
    </location>
</feature>
<dbReference type="GO" id="GO:0071978">
    <property type="term" value="P:bacterial-type flagellum-dependent swarming motility"/>
    <property type="evidence" value="ECO:0007669"/>
    <property type="project" value="TreeGrafter"/>
</dbReference>
<dbReference type="InterPro" id="IPR013385">
    <property type="entry name" value="T3SS_SpaO/YscQ/SpaO"/>
</dbReference>
<dbReference type="Pfam" id="PF01052">
    <property type="entry name" value="FliMN_C"/>
    <property type="match status" value="1"/>
</dbReference>
<comment type="similarity">
    <text evidence="1">Belongs to the FliN/MopA/SpaO family.</text>
</comment>
<dbReference type="RefSeq" id="WP_071631595.1">
    <property type="nucleotide sequence ID" value="NZ_MOEC01000008.1"/>
</dbReference>
<feature type="region of interest" description="Disordered" evidence="2">
    <location>
        <begin position="1"/>
        <end position="26"/>
    </location>
</feature>
<dbReference type="GO" id="GO:0050918">
    <property type="term" value="P:positive chemotaxis"/>
    <property type="evidence" value="ECO:0007669"/>
    <property type="project" value="TreeGrafter"/>
</dbReference>
<gene>
    <name evidence="4" type="ORF">BLA27_09855</name>
</gene>
<dbReference type="GO" id="GO:0009425">
    <property type="term" value="C:bacterial-type flagellum basal body"/>
    <property type="evidence" value="ECO:0007669"/>
    <property type="project" value="InterPro"/>
</dbReference>
<dbReference type="GO" id="GO:0003774">
    <property type="term" value="F:cytoskeletal motor activity"/>
    <property type="evidence" value="ECO:0007669"/>
    <property type="project" value="InterPro"/>
</dbReference>
<dbReference type="InterPro" id="IPR001172">
    <property type="entry name" value="FliN_T3SS_HrcQb"/>
</dbReference>
<protein>
    <recommendedName>
        <fullName evidence="3">Flagellar motor switch protein FliN-like C-terminal domain-containing protein</fullName>
    </recommendedName>
</protein>
<reference evidence="4 5" key="1">
    <citation type="submission" date="2016-10" db="EMBL/GenBank/DDBJ databases">
        <title>The Draft Genome Sequence of the Potato Rhizosphere Bacteria Ochrobactrum sp. IPA7.2.</title>
        <authorList>
            <person name="Gogoleva N.E."/>
            <person name="Khlopko Y.A."/>
            <person name="Burygin G.L."/>
            <person name="Plotnikov A.O."/>
        </authorList>
    </citation>
    <scope>NUCLEOTIDE SEQUENCE [LARGE SCALE GENOMIC DNA]</scope>
    <source>
        <strain evidence="4 5">IPA7.2</strain>
    </source>
</reference>
<proteinExistence type="inferred from homology"/>
<dbReference type="Proteomes" id="UP000182985">
    <property type="component" value="Unassembled WGS sequence"/>
</dbReference>
<evidence type="ECO:0000313" key="5">
    <source>
        <dbReference type="Proteomes" id="UP000182985"/>
    </source>
</evidence>
<evidence type="ECO:0000256" key="2">
    <source>
        <dbReference type="SAM" id="MobiDB-lite"/>
    </source>
</evidence>
<dbReference type="OrthoDB" id="9801534at2"/>
<dbReference type="NCBIfam" id="TIGR02551">
    <property type="entry name" value="SpaO_YscQ"/>
    <property type="match status" value="1"/>
</dbReference>
<dbReference type="PANTHER" id="PTHR30034">
    <property type="entry name" value="FLAGELLAR MOTOR SWITCH PROTEIN FLIM"/>
    <property type="match status" value="1"/>
</dbReference>
<dbReference type="PRINTS" id="PR00956">
    <property type="entry name" value="FLGMOTORFLIN"/>
</dbReference>
<dbReference type="InterPro" id="IPR001543">
    <property type="entry name" value="FliN-like_C"/>
</dbReference>
<feature type="domain" description="Flagellar motor switch protein FliN-like C-terminal" evidence="3">
    <location>
        <begin position="297"/>
        <end position="366"/>
    </location>
</feature>
<accession>A0A1J6HL11</accession>
<evidence type="ECO:0000256" key="1">
    <source>
        <dbReference type="ARBA" id="ARBA00009226"/>
    </source>
</evidence>
<evidence type="ECO:0000259" key="3">
    <source>
        <dbReference type="Pfam" id="PF01052"/>
    </source>
</evidence>
<dbReference type="SUPFAM" id="SSF101801">
    <property type="entry name" value="Surface presentation of antigens (SPOA)"/>
    <property type="match status" value="1"/>
</dbReference>
<sequence>MVAVLANTKQGASPRQTTKRIGNKSRPVVEPLHLPEIPVQHIDAVNALNRRRGPVSFSVVDRVFTLGPVSYPPDIRQDVAVTLTTPHGPATLYVPGMLLDAWLEQSDPATGFQNLQPAEQALLLEALFDKELNWIEKKLNSTVEFLEVRRTPDKNIVSLLPTVTAISDCGRDVALATGSDQLAQKLAQLLDHAADKASLFATSVPVAVRILYGATTIALGEMKELERDDVILPADSEFHGSRSCCLIGDRMAAPVSAVDGGWRMDDHFHPLTGSEWDFDMATEHAMDNSDDDRVANLADIPVTLVFEAGRIALPLAEIQRLDTGSLIPLDAPVDSGVAIFANGKRVGHGELIKLGEKLGIRVVNIFDND</sequence>
<dbReference type="InterPro" id="IPR036429">
    <property type="entry name" value="SpoA-like_sf"/>
</dbReference>
<organism evidence="4 5">
    <name type="scientific">Brucella cytisi</name>
    <dbReference type="NCBI Taxonomy" id="407152"/>
    <lineage>
        <taxon>Bacteria</taxon>
        <taxon>Pseudomonadati</taxon>
        <taxon>Pseudomonadota</taxon>
        <taxon>Alphaproteobacteria</taxon>
        <taxon>Hyphomicrobiales</taxon>
        <taxon>Brucellaceae</taxon>
        <taxon>Brucella/Ochrobactrum group</taxon>
        <taxon>Brucella</taxon>
    </lineage>
</organism>
<name>A0A1J6HL11_9HYPH</name>
<dbReference type="Gene3D" id="2.30.330.10">
    <property type="entry name" value="SpoA-like"/>
    <property type="match status" value="1"/>
</dbReference>
<comment type="caution">
    <text evidence="4">The sequence shown here is derived from an EMBL/GenBank/DDBJ whole genome shotgun (WGS) entry which is preliminary data.</text>
</comment>